<protein>
    <recommendedName>
        <fullName evidence="3">Thaumatin-like protein</fullName>
    </recommendedName>
</protein>
<dbReference type="Pfam" id="PF00314">
    <property type="entry name" value="Thaumatin"/>
    <property type="match status" value="1"/>
</dbReference>
<dbReference type="SMART" id="SM00205">
    <property type="entry name" value="THN"/>
    <property type="match status" value="1"/>
</dbReference>
<dbReference type="PROSITE" id="PS51367">
    <property type="entry name" value="THAUMATIN_2"/>
    <property type="match status" value="1"/>
</dbReference>
<reference evidence="1 2" key="1">
    <citation type="journal article" date="2019" name="Genome Biol. Evol.">
        <title>Insights into the evolution of the New World diploid cottons (Gossypium, subgenus Houzingenia) based on genome sequencing.</title>
        <authorList>
            <person name="Grover C.E."/>
            <person name="Arick M.A. 2nd"/>
            <person name="Thrash A."/>
            <person name="Conover J.L."/>
            <person name="Sanders W.S."/>
            <person name="Peterson D.G."/>
            <person name="Frelichowski J.E."/>
            <person name="Scheffler J.A."/>
            <person name="Scheffler B.E."/>
            <person name="Wendel J.F."/>
        </authorList>
    </citation>
    <scope>NUCLEOTIDE SEQUENCE [LARGE SCALE GENOMIC DNA]</scope>
    <source>
        <strain evidence="1">157</strain>
        <tissue evidence="1">Leaf</tissue>
    </source>
</reference>
<dbReference type="InterPro" id="IPR037176">
    <property type="entry name" value="Osmotin/thaumatin-like_sf"/>
</dbReference>
<evidence type="ECO:0000313" key="1">
    <source>
        <dbReference type="EMBL" id="MBA0567241.1"/>
    </source>
</evidence>
<comment type="caution">
    <text evidence="1">The sequence shown here is derived from an EMBL/GenBank/DDBJ whole genome shotgun (WGS) entry which is preliminary data.</text>
</comment>
<proteinExistence type="predicted"/>
<organism evidence="1 2">
    <name type="scientific">Gossypium lobatum</name>
    <dbReference type="NCBI Taxonomy" id="34289"/>
    <lineage>
        <taxon>Eukaryota</taxon>
        <taxon>Viridiplantae</taxon>
        <taxon>Streptophyta</taxon>
        <taxon>Embryophyta</taxon>
        <taxon>Tracheophyta</taxon>
        <taxon>Spermatophyta</taxon>
        <taxon>Magnoliopsida</taxon>
        <taxon>eudicotyledons</taxon>
        <taxon>Gunneridae</taxon>
        <taxon>Pentapetalae</taxon>
        <taxon>rosids</taxon>
        <taxon>malvids</taxon>
        <taxon>Malvales</taxon>
        <taxon>Malvaceae</taxon>
        <taxon>Malvoideae</taxon>
        <taxon>Gossypium</taxon>
    </lineage>
</organism>
<name>A0A7J8MR85_9ROSI</name>
<evidence type="ECO:0000313" key="2">
    <source>
        <dbReference type="Proteomes" id="UP000593572"/>
    </source>
</evidence>
<evidence type="ECO:0008006" key="3">
    <source>
        <dbReference type="Google" id="ProtNLM"/>
    </source>
</evidence>
<dbReference type="EMBL" id="JABEZX010000009">
    <property type="protein sequence ID" value="MBA0567241.1"/>
    <property type="molecule type" value="Genomic_DNA"/>
</dbReference>
<dbReference type="Gene3D" id="2.60.110.10">
    <property type="entry name" value="Thaumatin"/>
    <property type="match status" value="1"/>
</dbReference>
<dbReference type="SUPFAM" id="SSF49870">
    <property type="entry name" value="Osmotin, thaumatin-like protein"/>
    <property type="match status" value="1"/>
</dbReference>
<sequence length="122" mass="13338">MHKCQRQVPMSNRRLRLWSDSMQRRRWDPSVTPAEFTLAPNNGKDFFDISLFDGFNLPVLVAPQSADGSGNCIPVSCTDNVNAVFPNELQVKGSDGGVIACNSACLAFNQSQYCCTGSFGTL</sequence>
<dbReference type="AlphaFoldDB" id="A0A7J8MR85"/>
<keyword evidence="2" id="KW-1185">Reference proteome</keyword>
<accession>A0A7J8MR85</accession>
<dbReference type="InterPro" id="IPR001938">
    <property type="entry name" value="Thaumatin"/>
</dbReference>
<dbReference type="Proteomes" id="UP000593572">
    <property type="component" value="Unassembled WGS sequence"/>
</dbReference>
<gene>
    <name evidence="1" type="ORF">Golob_011992</name>
</gene>
<dbReference type="PANTHER" id="PTHR31048">
    <property type="entry name" value="OS03G0233200 PROTEIN"/>
    <property type="match status" value="1"/>
</dbReference>